<reference evidence="1 2" key="1">
    <citation type="journal article" date="2023" name="G3 (Bethesda)">
        <title>A chromosome-length genome assembly and annotation of blackberry (Rubus argutus, cv. 'Hillquist').</title>
        <authorList>
            <person name="Bruna T."/>
            <person name="Aryal R."/>
            <person name="Dudchenko O."/>
            <person name="Sargent D.J."/>
            <person name="Mead D."/>
            <person name="Buti M."/>
            <person name="Cavallini A."/>
            <person name="Hytonen T."/>
            <person name="Andres J."/>
            <person name="Pham M."/>
            <person name="Weisz D."/>
            <person name="Mascagni F."/>
            <person name="Usai G."/>
            <person name="Natali L."/>
            <person name="Bassil N."/>
            <person name="Fernandez G.E."/>
            <person name="Lomsadze A."/>
            <person name="Armour M."/>
            <person name="Olukolu B."/>
            <person name="Poorten T."/>
            <person name="Britton C."/>
            <person name="Davik J."/>
            <person name="Ashrafi H."/>
            <person name="Aiden E.L."/>
            <person name="Borodovsky M."/>
            <person name="Worthington M."/>
        </authorList>
    </citation>
    <scope>NUCLEOTIDE SEQUENCE [LARGE SCALE GENOMIC DNA]</scope>
    <source>
        <strain evidence="1">PI 553951</strain>
    </source>
</reference>
<organism evidence="1 2">
    <name type="scientific">Rubus argutus</name>
    <name type="common">Southern blackberry</name>
    <dbReference type="NCBI Taxonomy" id="59490"/>
    <lineage>
        <taxon>Eukaryota</taxon>
        <taxon>Viridiplantae</taxon>
        <taxon>Streptophyta</taxon>
        <taxon>Embryophyta</taxon>
        <taxon>Tracheophyta</taxon>
        <taxon>Spermatophyta</taxon>
        <taxon>Magnoliopsida</taxon>
        <taxon>eudicotyledons</taxon>
        <taxon>Gunneridae</taxon>
        <taxon>Pentapetalae</taxon>
        <taxon>rosids</taxon>
        <taxon>fabids</taxon>
        <taxon>Rosales</taxon>
        <taxon>Rosaceae</taxon>
        <taxon>Rosoideae</taxon>
        <taxon>Rosoideae incertae sedis</taxon>
        <taxon>Rubus</taxon>
    </lineage>
</organism>
<evidence type="ECO:0000313" key="1">
    <source>
        <dbReference type="EMBL" id="KAK9934479.1"/>
    </source>
</evidence>
<accession>A0AAW1XDM4</accession>
<evidence type="ECO:0000313" key="2">
    <source>
        <dbReference type="Proteomes" id="UP001457282"/>
    </source>
</evidence>
<sequence>MNSSSLKHSLSLPLFHPFFSANPISSRSTCNIIELNCSGHRHREPSRCKSPTEPIAVVCCGSGRERSFAVVRGERKRGVASGAVMAGEAVAAAVMERREEWSGGWAWQRRRRDG</sequence>
<dbReference type="Proteomes" id="UP001457282">
    <property type="component" value="Unassembled WGS sequence"/>
</dbReference>
<name>A0AAW1XDM4_RUBAR</name>
<comment type="caution">
    <text evidence="1">The sequence shown here is derived from an EMBL/GenBank/DDBJ whole genome shotgun (WGS) entry which is preliminary data.</text>
</comment>
<gene>
    <name evidence="1" type="ORF">M0R45_021620</name>
</gene>
<dbReference type="EMBL" id="JBEDUW010000004">
    <property type="protein sequence ID" value="KAK9934479.1"/>
    <property type="molecule type" value="Genomic_DNA"/>
</dbReference>
<dbReference type="AlphaFoldDB" id="A0AAW1XDM4"/>
<protein>
    <submittedName>
        <fullName evidence="1">Uncharacterized protein</fullName>
    </submittedName>
</protein>
<proteinExistence type="predicted"/>
<keyword evidence="2" id="KW-1185">Reference proteome</keyword>